<evidence type="ECO:0000256" key="4">
    <source>
        <dbReference type="SAM" id="MobiDB-lite"/>
    </source>
</evidence>
<dbReference type="SUPFAM" id="SSF46785">
    <property type="entry name" value="Winged helix' DNA-binding domain"/>
    <property type="match status" value="2"/>
</dbReference>
<dbReference type="SMART" id="SM00344">
    <property type="entry name" value="HTH_ASNC"/>
    <property type="match status" value="2"/>
</dbReference>
<feature type="region of interest" description="Disordered" evidence="4">
    <location>
        <begin position="1"/>
        <end position="22"/>
    </location>
</feature>
<dbReference type="InterPro" id="IPR019888">
    <property type="entry name" value="Tscrpt_reg_AsnC-like"/>
</dbReference>
<dbReference type="PRINTS" id="PR00033">
    <property type="entry name" value="HTHASNC"/>
</dbReference>
<feature type="domain" description="Transcription regulator AsnC/Lrp ligand binding" evidence="5">
    <location>
        <begin position="88"/>
        <end position="157"/>
    </location>
</feature>
<reference evidence="7 8" key="1">
    <citation type="journal article" date="2019" name="Int. J. Syst. Evol. Microbiol.">
        <title>The Global Catalogue of Microorganisms (GCM) 10K type strain sequencing project: providing services to taxonomists for standard genome sequencing and annotation.</title>
        <authorList>
            <consortium name="The Broad Institute Genomics Platform"/>
            <consortium name="The Broad Institute Genome Sequencing Center for Infectious Disease"/>
            <person name="Wu L."/>
            <person name="Ma J."/>
        </authorList>
    </citation>
    <scope>NUCLEOTIDE SEQUENCE [LARGE SCALE GENOMIC DNA]</scope>
    <source>
        <strain evidence="7 8">JCM 16034</strain>
    </source>
</reference>
<name>A0ABN3BRZ2_9MICC</name>
<keyword evidence="2" id="KW-0238">DNA-binding</keyword>
<feature type="compositionally biased region" description="Low complexity" evidence="4">
    <location>
        <begin position="1"/>
        <end position="13"/>
    </location>
</feature>
<dbReference type="RefSeq" id="WP_344299179.1">
    <property type="nucleotide sequence ID" value="NZ_BAAAQW010000004.1"/>
</dbReference>
<dbReference type="InterPro" id="IPR036390">
    <property type="entry name" value="WH_DNA-bd_sf"/>
</dbReference>
<dbReference type="Gene3D" id="1.10.10.10">
    <property type="entry name" value="Winged helix-like DNA-binding domain superfamily/Winged helix DNA-binding domain"/>
    <property type="match status" value="1"/>
</dbReference>
<evidence type="ECO:0000259" key="6">
    <source>
        <dbReference type="Pfam" id="PF13404"/>
    </source>
</evidence>
<evidence type="ECO:0000313" key="7">
    <source>
        <dbReference type="EMBL" id="GAA2199476.1"/>
    </source>
</evidence>
<sequence length="355" mass="39048">MTAVQTEAEATQTPIRNGSSRLDETDHDLVAALQIAPRVPANALGEILGVPTSTVTRRLKRLQDERLLKVVGRFAWPLILSGNPQQLWIHCHPGQTFRVAEQLKAFPEIQYIMVTSGSSDIYADLFPLIGTDLDELIGHRIPSLEGIAAVETRLVLDSRRVGVSWRLQRLSPEQKDALSAHVVPVNQPALRSTRDLTDVEFRTMCELGRNARASAAEIARTLNVGNSTAYRAIQMLLTSGAVSPRVEVEPGAVGFPLAAVVSLQLKPKHIETVLETLGEHPSARMVSMVTGKAPIVFHGVFRGPQEFSQFLMKDVGALPGIQSMDTCVGLSILRRYWMDRDGMRIGDQVEGLLRR</sequence>
<evidence type="ECO:0000256" key="2">
    <source>
        <dbReference type="ARBA" id="ARBA00023125"/>
    </source>
</evidence>
<dbReference type="Pfam" id="PF13404">
    <property type="entry name" value="HTH_AsnC-type"/>
    <property type="match status" value="1"/>
</dbReference>
<comment type="caution">
    <text evidence="7">The sequence shown here is derived from an EMBL/GenBank/DDBJ whole genome shotgun (WGS) entry which is preliminary data.</text>
</comment>
<dbReference type="Gene3D" id="3.30.70.920">
    <property type="match status" value="2"/>
</dbReference>
<dbReference type="Pfam" id="PF01037">
    <property type="entry name" value="AsnC_trans_reg"/>
    <property type="match status" value="2"/>
</dbReference>
<evidence type="ECO:0000256" key="3">
    <source>
        <dbReference type="ARBA" id="ARBA00023163"/>
    </source>
</evidence>
<gene>
    <name evidence="7" type="ORF">GCM10009849_16020</name>
</gene>
<dbReference type="SUPFAM" id="SSF54909">
    <property type="entry name" value="Dimeric alpha+beta barrel"/>
    <property type="match status" value="2"/>
</dbReference>
<keyword evidence="1" id="KW-0805">Transcription regulation</keyword>
<keyword evidence="3" id="KW-0804">Transcription</keyword>
<protein>
    <submittedName>
        <fullName evidence="7">Lrp/AsnC family transcriptional regulator</fullName>
    </submittedName>
</protein>
<dbReference type="InterPro" id="IPR019887">
    <property type="entry name" value="Tscrpt_reg_AsnC/Lrp_C"/>
</dbReference>
<dbReference type="PANTHER" id="PTHR30154">
    <property type="entry name" value="LEUCINE-RESPONSIVE REGULATORY PROTEIN"/>
    <property type="match status" value="1"/>
</dbReference>
<feature type="domain" description="Transcription regulator AsnC/Lrp ligand binding" evidence="5">
    <location>
        <begin position="261"/>
        <end position="331"/>
    </location>
</feature>
<proteinExistence type="predicted"/>
<dbReference type="InterPro" id="IPR036388">
    <property type="entry name" value="WH-like_DNA-bd_sf"/>
</dbReference>
<evidence type="ECO:0000256" key="1">
    <source>
        <dbReference type="ARBA" id="ARBA00023015"/>
    </source>
</evidence>
<feature type="domain" description="HTH asnC-type" evidence="6">
    <location>
        <begin position="22"/>
        <end position="63"/>
    </location>
</feature>
<dbReference type="InterPro" id="IPR011008">
    <property type="entry name" value="Dimeric_a/b-barrel"/>
</dbReference>
<keyword evidence="8" id="KW-1185">Reference proteome</keyword>
<evidence type="ECO:0000313" key="8">
    <source>
        <dbReference type="Proteomes" id="UP001500432"/>
    </source>
</evidence>
<accession>A0ABN3BRZ2</accession>
<dbReference type="InterPro" id="IPR000485">
    <property type="entry name" value="AsnC-type_HTH_dom"/>
</dbReference>
<dbReference type="Proteomes" id="UP001500432">
    <property type="component" value="Unassembled WGS sequence"/>
</dbReference>
<dbReference type="EMBL" id="BAAAQW010000004">
    <property type="protein sequence ID" value="GAA2199476.1"/>
    <property type="molecule type" value="Genomic_DNA"/>
</dbReference>
<evidence type="ECO:0000259" key="5">
    <source>
        <dbReference type="Pfam" id="PF01037"/>
    </source>
</evidence>
<organism evidence="7 8">
    <name type="scientific">Sinomonas flava</name>
    <dbReference type="NCBI Taxonomy" id="496857"/>
    <lineage>
        <taxon>Bacteria</taxon>
        <taxon>Bacillati</taxon>
        <taxon>Actinomycetota</taxon>
        <taxon>Actinomycetes</taxon>
        <taxon>Micrococcales</taxon>
        <taxon>Micrococcaceae</taxon>
        <taxon>Sinomonas</taxon>
    </lineage>
</organism>
<dbReference type="PANTHER" id="PTHR30154:SF34">
    <property type="entry name" value="TRANSCRIPTIONAL REGULATOR AZLB"/>
    <property type="match status" value="1"/>
</dbReference>